<evidence type="ECO:0000313" key="2">
    <source>
        <dbReference type="Proteomes" id="UP000024404"/>
    </source>
</evidence>
<evidence type="ECO:0000313" key="1">
    <source>
        <dbReference type="EnsemblMetazoa" id="OVOC421.1"/>
    </source>
</evidence>
<proteinExistence type="predicted"/>
<dbReference type="EMBL" id="CMVM020000020">
    <property type="status" value="NOT_ANNOTATED_CDS"/>
    <property type="molecule type" value="Genomic_DNA"/>
</dbReference>
<reference evidence="2" key="1">
    <citation type="submission" date="2013-10" db="EMBL/GenBank/DDBJ databases">
        <title>Genome sequencing of Onchocerca volvulus.</title>
        <authorList>
            <person name="Cotton J."/>
            <person name="Tsai J."/>
            <person name="Stanley E."/>
            <person name="Tracey A."/>
            <person name="Holroyd N."/>
            <person name="Lustigman S."/>
            <person name="Berriman M."/>
        </authorList>
    </citation>
    <scope>NUCLEOTIDE SEQUENCE</scope>
</reference>
<accession>A0A8R1TSF3</accession>
<dbReference type="AlphaFoldDB" id="A0A8R1TSF3"/>
<sequence>MLDVVIRMDNFLVYRSMKKDLDVSHTSSWYSNVDFRKGVNNQNLPLSDTQSILD</sequence>
<keyword evidence="2" id="KW-1185">Reference proteome</keyword>
<protein>
    <submittedName>
        <fullName evidence="1">Uncharacterized protein</fullName>
    </submittedName>
</protein>
<name>A0A8R1TSF3_ONCVO</name>
<reference evidence="1" key="2">
    <citation type="submission" date="2022-06" db="UniProtKB">
        <authorList>
            <consortium name="EnsemblMetazoa"/>
        </authorList>
    </citation>
    <scope>IDENTIFICATION</scope>
</reference>
<dbReference type="Proteomes" id="UP000024404">
    <property type="component" value="Unassembled WGS sequence"/>
</dbReference>
<dbReference type="EnsemblMetazoa" id="OVOC421.1">
    <property type="protein sequence ID" value="OVOC421.1"/>
    <property type="gene ID" value="WBGene00237230"/>
</dbReference>
<organism evidence="1 2">
    <name type="scientific">Onchocerca volvulus</name>
    <dbReference type="NCBI Taxonomy" id="6282"/>
    <lineage>
        <taxon>Eukaryota</taxon>
        <taxon>Metazoa</taxon>
        <taxon>Ecdysozoa</taxon>
        <taxon>Nematoda</taxon>
        <taxon>Chromadorea</taxon>
        <taxon>Rhabditida</taxon>
        <taxon>Spirurina</taxon>
        <taxon>Spiruromorpha</taxon>
        <taxon>Filarioidea</taxon>
        <taxon>Onchocercidae</taxon>
        <taxon>Onchocerca</taxon>
    </lineage>
</organism>